<evidence type="ECO:0000313" key="2">
    <source>
        <dbReference type="EMBL" id="EKP94712.1"/>
    </source>
</evidence>
<comment type="caution">
    <text evidence="2">The sequence shown here is derived from an EMBL/GenBank/DDBJ whole genome shotgun (WGS) entry which is preliminary data.</text>
</comment>
<reference evidence="2" key="2">
    <citation type="submission" date="2012-10" db="EMBL/GenBank/DDBJ databases">
        <title>Improved high-quality draft of Thermaerobacter subterraneus C21, DSM 13965.</title>
        <authorList>
            <consortium name="DOE Joint Genome Institute"/>
            <person name="Eisen J."/>
            <person name="Huntemann M."/>
            <person name="Wei C.-L."/>
            <person name="Han J."/>
            <person name="Detter J.C."/>
            <person name="Han C."/>
            <person name="Tapia R."/>
            <person name="Chen A."/>
            <person name="Kyrpides N."/>
            <person name="Mavromatis K."/>
            <person name="Markowitz V."/>
            <person name="Szeto E."/>
            <person name="Ivanova N."/>
            <person name="Mikhailova N."/>
            <person name="Ovchinnikova G."/>
            <person name="Pagani I."/>
            <person name="Pati A."/>
            <person name="Goodwin L."/>
            <person name="Nordberg H.P."/>
            <person name="Cantor M.N."/>
            <person name="Hua S.X."/>
            <person name="Woyke T."/>
            <person name="Eisen J."/>
            <person name="Klenk H.-P."/>
        </authorList>
    </citation>
    <scope>NUCLEOTIDE SEQUENCE [LARGE SCALE GENOMIC DNA]</scope>
    <source>
        <strain evidence="2">DSM 13965</strain>
    </source>
</reference>
<proteinExistence type="predicted"/>
<evidence type="ECO:0000256" key="1">
    <source>
        <dbReference type="SAM" id="Phobius"/>
    </source>
</evidence>
<organism evidence="2 3">
    <name type="scientific">Thermaerobacter subterraneus DSM 13965</name>
    <dbReference type="NCBI Taxonomy" id="867903"/>
    <lineage>
        <taxon>Bacteria</taxon>
        <taxon>Bacillati</taxon>
        <taxon>Bacillota</taxon>
        <taxon>Clostridia</taxon>
        <taxon>Eubacteriales</taxon>
        <taxon>Clostridiales Family XVII. Incertae Sedis</taxon>
        <taxon>Thermaerobacter</taxon>
    </lineage>
</organism>
<sequence length="75" mass="7446">MGGELGTLLLKLVLALVGGGLTIVGLAGLIQGSLSSLRVPNRVVATVVFVVGLALVTIFGEPDLVTKIMAAMGGS</sequence>
<dbReference type="Proteomes" id="UP000005710">
    <property type="component" value="Unassembled WGS sequence"/>
</dbReference>
<dbReference type="HOGENOM" id="CLU_2686604_0_0_9"/>
<evidence type="ECO:0000313" key="3">
    <source>
        <dbReference type="Proteomes" id="UP000005710"/>
    </source>
</evidence>
<accession>K6PP73</accession>
<gene>
    <name evidence="2" type="ORF">ThesuDRAFT_00402</name>
</gene>
<dbReference type="EMBL" id="AENY02000002">
    <property type="protein sequence ID" value="EKP94712.1"/>
    <property type="molecule type" value="Genomic_DNA"/>
</dbReference>
<dbReference type="RefSeq" id="WP_006902689.1">
    <property type="nucleotide sequence ID" value="NZ_JH976535.1"/>
</dbReference>
<protein>
    <submittedName>
        <fullName evidence="2">Uncharacterized protein</fullName>
    </submittedName>
</protein>
<dbReference type="AlphaFoldDB" id="K6PP73"/>
<reference evidence="2" key="1">
    <citation type="submission" date="2010-10" db="EMBL/GenBank/DDBJ databases">
        <authorList>
            <consortium name="US DOE Joint Genome Institute (JGI-PGF)"/>
            <person name="Lucas S."/>
            <person name="Copeland A."/>
            <person name="Lapidus A."/>
            <person name="Bruce D."/>
            <person name="Goodwin L."/>
            <person name="Pitluck S."/>
            <person name="Kyrpides N."/>
            <person name="Mavromatis K."/>
            <person name="Detter J.C."/>
            <person name="Han C."/>
            <person name="Land M."/>
            <person name="Hauser L."/>
            <person name="Markowitz V."/>
            <person name="Cheng J.-F."/>
            <person name="Hugenholtz P."/>
            <person name="Woyke T."/>
            <person name="Wu D."/>
            <person name="Pukall R."/>
            <person name="Wahrenburg C."/>
            <person name="Brambilla E."/>
            <person name="Klenk H.-P."/>
            <person name="Eisen J.A."/>
        </authorList>
    </citation>
    <scope>NUCLEOTIDE SEQUENCE [LARGE SCALE GENOMIC DNA]</scope>
    <source>
        <strain evidence="2">DSM 13965</strain>
    </source>
</reference>
<keyword evidence="1" id="KW-1133">Transmembrane helix</keyword>
<feature type="transmembrane region" description="Helical" evidence="1">
    <location>
        <begin position="42"/>
        <end position="60"/>
    </location>
</feature>
<keyword evidence="1" id="KW-0472">Membrane</keyword>
<keyword evidence="3" id="KW-1185">Reference proteome</keyword>
<keyword evidence="1" id="KW-0812">Transmembrane</keyword>
<name>K6PP73_9FIRM</name>
<feature type="transmembrane region" description="Helical" evidence="1">
    <location>
        <begin position="12"/>
        <end position="30"/>
    </location>
</feature>